<dbReference type="PANTHER" id="PTHR11786:SF0">
    <property type="entry name" value="ARYLAMINE N-ACETYLTRANSFERASE 4-RELATED"/>
    <property type="match status" value="1"/>
</dbReference>
<gene>
    <name evidence="2" type="ORF">E6O75_ATG05324</name>
</gene>
<evidence type="ECO:0000313" key="2">
    <source>
        <dbReference type="EMBL" id="TID20560.1"/>
    </source>
</evidence>
<evidence type="ECO:0000313" key="3">
    <source>
        <dbReference type="Proteomes" id="UP000298493"/>
    </source>
</evidence>
<dbReference type="Gene3D" id="3.30.2140.20">
    <property type="match status" value="1"/>
</dbReference>
<dbReference type="InterPro" id="IPR001447">
    <property type="entry name" value="Arylamine_N-AcTrfase"/>
</dbReference>
<dbReference type="GO" id="GO:0016407">
    <property type="term" value="F:acetyltransferase activity"/>
    <property type="evidence" value="ECO:0007669"/>
    <property type="project" value="InterPro"/>
</dbReference>
<dbReference type="InterPro" id="IPR053710">
    <property type="entry name" value="Arylamine_NAT_domain_sf"/>
</dbReference>
<keyword evidence="3" id="KW-1185">Reference proteome</keyword>
<dbReference type="InterPro" id="IPR038765">
    <property type="entry name" value="Papain-like_cys_pep_sf"/>
</dbReference>
<protein>
    <submittedName>
        <fullName evidence="2">Cis-aconitate decarboxylase</fullName>
    </submittedName>
</protein>
<evidence type="ECO:0000256" key="1">
    <source>
        <dbReference type="ARBA" id="ARBA00006547"/>
    </source>
</evidence>
<sequence length="152" mass="17450">MALDRFKLSKVWVCQHRYDENAEWIPVYCFVELEFTFEDLSVSNLAPGTSKTSFFTHKVVAVRFTTEYETADGPGPGSTREQELGGEIDGSITLSHDNLKWRRHGKKTIDLKLDNEQERIDALEKYFGITLADEDKETIRGTFTELGVQWPI</sequence>
<dbReference type="AlphaFoldDB" id="A0A4Z1PD31"/>
<reference evidence="2 3" key="1">
    <citation type="submission" date="2019-04" db="EMBL/GenBank/DDBJ databases">
        <title>High contiguity whole genome sequence and gene annotation resource for two Venturia nashicola isolates.</title>
        <authorList>
            <person name="Prokchorchik M."/>
            <person name="Won K."/>
            <person name="Lee Y."/>
            <person name="Choi E.D."/>
            <person name="Segonzac C."/>
            <person name="Sohn K.H."/>
        </authorList>
    </citation>
    <scope>NUCLEOTIDE SEQUENCE [LARGE SCALE GENOMIC DNA]</scope>
    <source>
        <strain evidence="2 3">PRI2</strain>
    </source>
</reference>
<proteinExistence type="inferred from homology"/>
<dbReference type="Proteomes" id="UP000298493">
    <property type="component" value="Unassembled WGS sequence"/>
</dbReference>
<dbReference type="EMBL" id="SNSC02000010">
    <property type="protein sequence ID" value="TID20560.1"/>
    <property type="molecule type" value="Genomic_DNA"/>
</dbReference>
<name>A0A4Z1PD31_9PEZI</name>
<dbReference type="PANTHER" id="PTHR11786">
    <property type="entry name" value="N-HYDROXYARYLAMINE O-ACETYLTRANSFERASE"/>
    <property type="match status" value="1"/>
</dbReference>
<comment type="similarity">
    <text evidence="1">Belongs to the arylamine N-acetyltransferase family.</text>
</comment>
<comment type="caution">
    <text evidence="2">The sequence shown here is derived from an EMBL/GenBank/DDBJ whole genome shotgun (WGS) entry which is preliminary data.</text>
</comment>
<accession>A0A4Z1PD31</accession>
<dbReference type="SUPFAM" id="SSF54001">
    <property type="entry name" value="Cysteine proteinases"/>
    <property type="match status" value="1"/>
</dbReference>
<organism evidence="2 3">
    <name type="scientific">Venturia nashicola</name>
    <dbReference type="NCBI Taxonomy" id="86259"/>
    <lineage>
        <taxon>Eukaryota</taxon>
        <taxon>Fungi</taxon>
        <taxon>Dikarya</taxon>
        <taxon>Ascomycota</taxon>
        <taxon>Pezizomycotina</taxon>
        <taxon>Dothideomycetes</taxon>
        <taxon>Pleosporomycetidae</taxon>
        <taxon>Venturiales</taxon>
        <taxon>Venturiaceae</taxon>
        <taxon>Venturia</taxon>
    </lineage>
</organism>
<dbReference type="STRING" id="86259.A0A4Z1PD31"/>